<dbReference type="GO" id="GO:0043484">
    <property type="term" value="P:regulation of RNA splicing"/>
    <property type="evidence" value="ECO:0007669"/>
    <property type="project" value="TreeGrafter"/>
</dbReference>
<feature type="domain" description="Protein kinase" evidence="10">
    <location>
        <begin position="557"/>
        <end position="872"/>
    </location>
</feature>
<feature type="region of interest" description="Disordered" evidence="8">
    <location>
        <begin position="884"/>
        <end position="904"/>
    </location>
</feature>
<evidence type="ECO:0000256" key="1">
    <source>
        <dbReference type="ARBA" id="ARBA00022527"/>
    </source>
</evidence>
<dbReference type="Gene3D" id="1.10.510.10">
    <property type="entry name" value="Transferase(Phosphotransferase) domain 1"/>
    <property type="match status" value="1"/>
</dbReference>
<feature type="binding site" evidence="7">
    <location>
        <position position="587"/>
    </location>
    <ligand>
        <name>ATP</name>
        <dbReference type="ChEBI" id="CHEBI:30616"/>
    </ligand>
</feature>
<dbReference type="PROSITE" id="PS00108">
    <property type="entry name" value="PROTEIN_KINASE_ST"/>
    <property type="match status" value="1"/>
</dbReference>
<organism evidence="11 12">
    <name type="scientific">Ascaris lumbricoides</name>
    <name type="common">Giant roundworm</name>
    <dbReference type="NCBI Taxonomy" id="6252"/>
    <lineage>
        <taxon>Eukaryota</taxon>
        <taxon>Metazoa</taxon>
        <taxon>Ecdysozoa</taxon>
        <taxon>Nematoda</taxon>
        <taxon>Chromadorea</taxon>
        <taxon>Rhabditida</taxon>
        <taxon>Spirurina</taxon>
        <taxon>Ascaridomorpha</taxon>
        <taxon>Ascaridoidea</taxon>
        <taxon>Ascarididae</taxon>
        <taxon>Ascaris</taxon>
    </lineage>
</organism>
<dbReference type="PANTHER" id="PTHR45646:SF11">
    <property type="entry name" value="SERINE_THREONINE-PROTEIN KINASE DOA"/>
    <property type="match status" value="1"/>
</dbReference>
<dbReference type="InterPro" id="IPR051175">
    <property type="entry name" value="CLK_kinases"/>
</dbReference>
<dbReference type="PROSITE" id="PS50011">
    <property type="entry name" value="PROTEIN_KINASE_DOM"/>
    <property type="match status" value="1"/>
</dbReference>
<keyword evidence="1" id="KW-0723">Serine/threonine-protein kinase</keyword>
<dbReference type="InterPro" id="IPR011009">
    <property type="entry name" value="Kinase-like_dom_sf"/>
</dbReference>
<keyword evidence="5 7" id="KW-0067">ATP-binding</keyword>
<dbReference type="GO" id="GO:0005524">
    <property type="term" value="F:ATP binding"/>
    <property type="evidence" value="ECO:0007669"/>
    <property type="project" value="UniProtKB-UniRule"/>
</dbReference>
<dbReference type="InterPro" id="IPR017441">
    <property type="entry name" value="Protein_kinase_ATP_BS"/>
</dbReference>
<keyword evidence="9" id="KW-0732">Signal</keyword>
<evidence type="ECO:0000259" key="10">
    <source>
        <dbReference type="PROSITE" id="PS50011"/>
    </source>
</evidence>
<proteinExistence type="inferred from homology"/>
<dbReference type="GO" id="GO:0005634">
    <property type="term" value="C:nucleus"/>
    <property type="evidence" value="ECO:0007669"/>
    <property type="project" value="TreeGrafter"/>
</dbReference>
<dbReference type="AlphaFoldDB" id="A0A0M3IC47"/>
<feature type="region of interest" description="Disordered" evidence="8">
    <location>
        <begin position="485"/>
        <end position="535"/>
    </location>
</feature>
<keyword evidence="3 7" id="KW-0547">Nucleotide-binding</keyword>
<feature type="compositionally biased region" description="Low complexity" evidence="8">
    <location>
        <begin position="887"/>
        <end position="898"/>
    </location>
</feature>
<evidence type="ECO:0000256" key="9">
    <source>
        <dbReference type="SAM" id="SignalP"/>
    </source>
</evidence>
<evidence type="ECO:0000256" key="5">
    <source>
        <dbReference type="ARBA" id="ARBA00022840"/>
    </source>
</evidence>
<feature type="region of interest" description="Disordered" evidence="8">
    <location>
        <begin position="29"/>
        <end position="51"/>
    </location>
</feature>
<feature type="compositionally biased region" description="Basic and acidic residues" evidence="8">
    <location>
        <begin position="486"/>
        <end position="508"/>
    </location>
</feature>
<dbReference type="PROSITE" id="PS00107">
    <property type="entry name" value="PROTEIN_KINASE_ATP"/>
    <property type="match status" value="1"/>
</dbReference>
<dbReference type="WBParaSite" id="ALUE_0001541501-mRNA-1">
    <property type="protein sequence ID" value="ALUE_0001541501-mRNA-1"/>
    <property type="gene ID" value="ALUE_0001541501"/>
</dbReference>
<evidence type="ECO:0000313" key="11">
    <source>
        <dbReference type="Proteomes" id="UP000036681"/>
    </source>
</evidence>
<evidence type="ECO:0000256" key="3">
    <source>
        <dbReference type="ARBA" id="ARBA00022741"/>
    </source>
</evidence>
<feature type="compositionally biased region" description="Low complexity" evidence="8">
    <location>
        <begin position="517"/>
        <end position="535"/>
    </location>
</feature>
<name>A0A0M3IC47_ASCLU</name>
<dbReference type="GO" id="GO:0004674">
    <property type="term" value="F:protein serine/threonine kinase activity"/>
    <property type="evidence" value="ECO:0007669"/>
    <property type="project" value="UniProtKB-KW"/>
</dbReference>
<dbReference type="Gene3D" id="3.30.200.20">
    <property type="entry name" value="Phosphorylase Kinase, domain 1"/>
    <property type="match status" value="1"/>
</dbReference>
<dbReference type="PANTHER" id="PTHR45646">
    <property type="entry name" value="SERINE/THREONINE-PROTEIN KINASE DOA-RELATED"/>
    <property type="match status" value="1"/>
</dbReference>
<keyword evidence="2" id="KW-0808">Transferase</keyword>
<feature type="chain" id="PRO_5007778247" evidence="9">
    <location>
        <begin position="20"/>
        <end position="904"/>
    </location>
</feature>
<comment type="similarity">
    <text evidence="6">Belongs to the protein kinase superfamily. CMGC Ser/Thr protein kinase family. Lammer subfamily.</text>
</comment>
<evidence type="ECO:0000256" key="2">
    <source>
        <dbReference type="ARBA" id="ARBA00022679"/>
    </source>
</evidence>
<dbReference type="InterPro" id="IPR000719">
    <property type="entry name" value="Prot_kinase_dom"/>
</dbReference>
<sequence>MLLILWAVATGSAREHTEAVLLGAQATGSQQLEGSRRGCHQLPNDSPSESFSPAVLHPPVVRHYYSHRIPQHAILAPPPILHLSCLHSSFVPTESSTSTPSTHSPSLKNRRPVQNGIVVTTAEQRGKMPRKGFDALRRMPIVVIPRKRKYKNYVSRRRNAQLLASLRRCVSDPVLYRSFNHWVGLTRPFSPVKEKQPEVTAELIKEPEVEKTELLKAKTASKPNLKVSHNVAKSAASVVPEVAKCDVKEKPNATSLLPEVAAKVDEQLELGVTSTSAEVVAVPALLSSTNYEKLSGQGASSFGVNANVKTPTKGKNSATKQANLNADGSLIRRKLSNRARKEELVKKEFREYVNLPALANELAEKEAERSAEQKAQKTVTAVAAAFSSNDANREQVDLLESDSGDIRGRRQKAGPLAHVETVAGGMVEKALRREMHHQPTGVAIVPPIPTRKIAKPPQFTHSNLLATLQLPPSVSAKVDRIIANAEQRKQNERRSNAHAPSDRADHRQPASSSKSQAVNAAVTPSSSVATSVPRAAIQDDRDGHLIYKEGDIIHGRYEIVRTLGEGTFGKVVQVKDSEEGNREYALKIIKNVSKYREAARLEINVLKKLQERDPRGDFLIIQLLDNFDYHGHMCLVFELLGLSVFDFMKANDYQAYPMDQARYIAYQLCYSVKFMHDHRLTHTDLKPENILFVNSNYRLVEDGKKKKALRVVEDASVRLIDLGSATFDHEHHSTIVSTRHYRAPEVILELGWSHPCDVWSIGCIMFELYLGMTLFQTHDNREHLAMMERILGTIPYRMCRKSKTKYFYHGRLDWNEKTQAGAYVREHCKPLIRYMKSNDVEDMELYDIISRMLEYEPSHRMTLEDALDHAYFKRLPPHLRLHEEGKAAANGSSSRAGSGASGDR</sequence>
<keyword evidence="11" id="KW-1185">Reference proteome</keyword>
<evidence type="ECO:0000256" key="8">
    <source>
        <dbReference type="SAM" id="MobiDB-lite"/>
    </source>
</evidence>
<feature type="signal peptide" evidence="9">
    <location>
        <begin position="1"/>
        <end position="19"/>
    </location>
</feature>
<dbReference type="SMART" id="SM00220">
    <property type="entry name" value="S_TKc"/>
    <property type="match status" value="1"/>
</dbReference>
<protein>
    <submittedName>
        <fullName evidence="12">Protein kinase domain-containing protein</fullName>
    </submittedName>
</protein>
<evidence type="ECO:0000256" key="6">
    <source>
        <dbReference type="ARBA" id="ARBA00037966"/>
    </source>
</evidence>
<dbReference type="CDD" id="cd14134">
    <property type="entry name" value="PKc_CLK"/>
    <property type="match status" value="1"/>
</dbReference>
<evidence type="ECO:0000256" key="7">
    <source>
        <dbReference type="PROSITE-ProRule" id="PRU10141"/>
    </source>
</evidence>
<evidence type="ECO:0000313" key="12">
    <source>
        <dbReference type="WBParaSite" id="ALUE_0001541501-mRNA-1"/>
    </source>
</evidence>
<reference evidence="12" key="1">
    <citation type="submission" date="2016-05" db="UniProtKB">
        <authorList>
            <consortium name="WormBaseParasite"/>
        </authorList>
    </citation>
    <scope>IDENTIFICATION</scope>
</reference>
<dbReference type="Pfam" id="PF00069">
    <property type="entry name" value="Pkinase"/>
    <property type="match status" value="1"/>
</dbReference>
<accession>A0A0M3IC47</accession>
<dbReference type="SUPFAM" id="SSF56112">
    <property type="entry name" value="Protein kinase-like (PK-like)"/>
    <property type="match status" value="1"/>
</dbReference>
<evidence type="ECO:0000256" key="4">
    <source>
        <dbReference type="ARBA" id="ARBA00022777"/>
    </source>
</evidence>
<keyword evidence="4" id="KW-0418">Kinase</keyword>
<dbReference type="InterPro" id="IPR008271">
    <property type="entry name" value="Ser/Thr_kinase_AS"/>
</dbReference>
<dbReference type="Proteomes" id="UP000036681">
    <property type="component" value="Unplaced"/>
</dbReference>